<dbReference type="PANTHER" id="PTHR43037:SF1">
    <property type="entry name" value="BLL1128 PROTEIN"/>
    <property type="match status" value="1"/>
</dbReference>
<name>A0A845RGH3_9FIRM</name>
<evidence type="ECO:0000259" key="3">
    <source>
        <dbReference type="Pfam" id="PF18435"/>
    </source>
</evidence>
<proteinExistence type="predicted"/>
<dbReference type="Gene3D" id="2.60.40.2180">
    <property type="match status" value="1"/>
</dbReference>
<organism evidence="4 5">
    <name type="scientific">Anaerotruncus colihominis</name>
    <dbReference type="NCBI Taxonomy" id="169435"/>
    <lineage>
        <taxon>Bacteria</taxon>
        <taxon>Bacillati</taxon>
        <taxon>Bacillota</taxon>
        <taxon>Clostridia</taxon>
        <taxon>Eubacteriales</taxon>
        <taxon>Oscillospiraceae</taxon>
        <taxon>Anaerotruncus</taxon>
    </lineage>
</organism>
<evidence type="ECO:0000256" key="2">
    <source>
        <dbReference type="SAM" id="MobiDB-lite"/>
    </source>
</evidence>
<evidence type="ECO:0000313" key="5">
    <source>
        <dbReference type="Proteomes" id="UP000446348"/>
    </source>
</evidence>
<sequence>MGVIVAHGKRPLTKESGRKGERIHEAGQNAVAFVGLCCFAVIGSLRRYPPPPPPPPPEGASSDVVSAPAPQGPDAQAGGAARGYTLIAEVCEYNPRVTAIAIEYDKELQLAVDLVDRYEVSALLNAVSTYAGEELSDSIQPKAPREIVKAYTSDGPNVGVMKKGNYVILELDPYDENASSVYLGYSYIPEGGEKGQSKEILPYGDKMVYEIRQTLPIKYSDGGLTSTGDTFQQAGYQTQIVDDFTQHVYESETPGLTYKKLAYNLYQPEAEEGETYPLIVFLHGSGSRSNNLDGHDETLSPLYNNQGGITWVKNAPEPAYVFVPQYFDYPDVTTNSINWSHPDVTTMTMELVRQFVDDPSMKIDPNRIYISGLSIGGRGSWTFLRNPAYSDYFAGALIMCGSGGVTAWDVITDEELAQLKAVRASGLPVWLHHNDTDPTVPVEGSRNAYKVMLNIPLDDPMPNPTVETEDYRYYESADGKIKYTELKFKPDQVNENLGIYTPVGHWVWENTFKDKAAIAWLFEQNLQNRAPTVFPN</sequence>
<feature type="compositionally biased region" description="Pro residues" evidence="2">
    <location>
        <begin position="49"/>
        <end position="58"/>
    </location>
</feature>
<feature type="region of interest" description="Disordered" evidence="2">
    <location>
        <begin position="1"/>
        <end position="20"/>
    </location>
</feature>
<feature type="region of interest" description="Disordered" evidence="2">
    <location>
        <begin position="49"/>
        <end position="78"/>
    </location>
</feature>
<reference evidence="4 5" key="1">
    <citation type="submission" date="2018-08" db="EMBL/GenBank/DDBJ databases">
        <title>Murine metabolic-syndrome-specific gut microbial biobank.</title>
        <authorList>
            <person name="Liu C."/>
        </authorList>
    </citation>
    <scope>NUCLEOTIDE SEQUENCE [LARGE SCALE GENOMIC DNA]</scope>
    <source>
        <strain evidence="4 5">X69</strain>
    </source>
</reference>
<feature type="domain" description="Esterase Ig-like N-terminal" evidence="3">
    <location>
        <begin position="84"/>
        <end position="223"/>
    </location>
</feature>
<dbReference type="Pfam" id="PF18435">
    <property type="entry name" value="EstA_Ig_like"/>
    <property type="match status" value="1"/>
</dbReference>
<protein>
    <recommendedName>
        <fullName evidence="3">Esterase Ig-like N-terminal domain-containing protein</fullName>
    </recommendedName>
</protein>
<dbReference type="Gene3D" id="3.40.50.1820">
    <property type="entry name" value="alpha/beta hydrolase"/>
    <property type="match status" value="1"/>
</dbReference>
<dbReference type="InterPro" id="IPR029058">
    <property type="entry name" value="AB_hydrolase_fold"/>
</dbReference>
<dbReference type="InterPro" id="IPR041172">
    <property type="entry name" value="EstA_Ig-like_N"/>
</dbReference>
<dbReference type="SUPFAM" id="SSF53474">
    <property type="entry name" value="alpha/beta-Hydrolases"/>
    <property type="match status" value="1"/>
</dbReference>
<dbReference type="InterPro" id="IPR050955">
    <property type="entry name" value="Plant_Biomass_Hydrol_Est"/>
</dbReference>
<dbReference type="PANTHER" id="PTHR43037">
    <property type="entry name" value="UNNAMED PRODUCT-RELATED"/>
    <property type="match status" value="1"/>
</dbReference>
<dbReference type="RefSeq" id="WP_160209326.1">
    <property type="nucleotide sequence ID" value="NZ_QXWZ01000008.1"/>
</dbReference>
<evidence type="ECO:0000313" key="4">
    <source>
        <dbReference type="EMBL" id="NBI78477.1"/>
    </source>
</evidence>
<accession>A0A845RGH3</accession>
<dbReference type="OrthoDB" id="98455at2"/>
<dbReference type="Proteomes" id="UP000446348">
    <property type="component" value="Unassembled WGS sequence"/>
</dbReference>
<comment type="caution">
    <text evidence="4">The sequence shown here is derived from an EMBL/GenBank/DDBJ whole genome shotgun (WGS) entry which is preliminary data.</text>
</comment>
<dbReference type="EMBL" id="QXWZ01000008">
    <property type="protein sequence ID" value="NBI78477.1"/>
    <property type="molecule type" value="Genomic_DNA"/>
</dbReference>
<dbReference type="AlphaFoldDB" id="A0A845RGH3"/>
<keyword evidence="1" id="KW-0732">Signal</keyword>
<evidence type="ECO:0000256" key="1">
    <source>
        <dbReference type="ARBA" id="ARBA00022729"/>
    </source>
</evidence>
<feature type="compositionally biased region" description="Low complexity" evidence="2">
    <location>
        <begin position="67"/>
        <end position="78"/>
    </location>
</feature>
<gene>
    <name evidence="4" type="ORF">D3Z39_06275</name>
</gene>